<organism evidence="1 2">
    <name type="scientific">Eragrostis curvula</name>
    <name type="common">weeping love grass</name>
    <dbReference type="NCBI Taxonomy" id="38414"/>
    <lineage>
        <taxon>Eukaryota</taxon>
        <taxon>Viridiplantae</taxon>
        <taxon>Streptophyta</taxon>
        <taxon>Embryophyta</taxon>
        <taxon>Tracheophyta</taxon>
        <taxon>Spermatophyta</taxon>
        <taxon>Magnoliopsida</taxon>
        <taxon>Liliopsida</taxon>
        <taxon>Poales</taxon>
        <taxon>Poaceae</taxon>
        <taxon>PACMAD clade</taxon>
        <taxon>Chloridoideae</taxon>
        <taxon>Eragrostideae</taxon>
        <taxon>Eragrostidinae</taxon>
        <taxon>Eragrostis</taxon>
    </lineage>
</organism>
<evidence type="ECO:0000313" key="1">
    <source>
        <dbReference type="EMBL" id="TVU11602.1"/>
    </source>
</evidence>
<dbReference type="Gramene" id="TVU11602">
    <property type="protein sequence ID" value="TVU11602"/>
    <property type="gene ID" value="EJB05_45196"/>
</dbReference>
<gene>
    <name evidence="1" type="ORF">EJB05_45196</name>
</gene>
<feature type="non-terminal residue" evidence="1">
    <location>
        <position position="1"/>
    </location>
</feature>
<name>A0A5J9TJY3_9POAL</name>
<evidence type="ECO:0000313" key="2">
    <source>
        <dbReference type="Proteomes" id="UP000324897"/>
    </source>
</evidence>
<reference evidence="1 2" key="1">
    <citation type="journal article" date="2019" name="Sci. Rep.">
        <title>A high-quality genome of Eragrostis curvula grass provides insights into Poaceae evolution and supports new strategies to enhance forage quality.</title>
        <authorList>
            <person name="Carballo J."/>
            <person name="Santos B.A.C.M."/>
            <person name="Zappacosta D."/>
            <person name="Garbus I."/>
            <person name="Selva J.P."/>
            <person name="Gallo C.A."/>
            <person name="Diaz A."/>
            <person name="Albertini E."/>
            <person name="Caccamo M."/>
            <person name="Echenique V."/>
        </authorList>
    </citation>
    <scope>NUCLEOTIDE SEQUENCE [LARGE SCALE GENOMIC DNA]</scope>
    <source>
        <strain evidence="2">cv. Victoria</strain>
        <tissue evidence="1">Leaf</tissue>
    </source>
</reference>
<sequence>MGCCCGRQAAAAVRKWSAEGEEQGRALLLWEEEEDRIIRVPTGASGGEYLLCALSSRDDGCGQMLVELEASDVKINEKSRELSVKKVELVKRLEAK</sequence>
<protein>
    <submittedName>
        <fullName evidence="1">Uncharacterized protein</fullName>
    </submittedName>
</protein>
<dbReference type="Proteomes" id="UP000324897">
    <property type="component" value="Chromosome 3"/>
</dbReference>
<comment type="caution">
    <text evidence="1">The sequence shown here is derived from an EMBL/GenBank/DDBJ whole genome shotgun (WGS) entry which is preliminary data.</text>
</comment>
<dbReference type="AlphaFoldDB" id="A0A5J9TJY3"/>
<accession>A0A5J9TJY3</accession>
<keyword evidence="2" id="KW-1185">Reference proteome</keyword>
<dbReference type="EMBL" id="RWGY01000039">
    <property type="protein sequence ID" value="TVU11602.1"/>
    <property type="molecule type" value="Genomic_DNA"/>
</dbReference>
<feature type="non-terminal residue" evidence="1">
    <location>
        <position position="96"/>
    </location>
</feature>
<proteinExistence type="predicted"/>